<dbReference type="Gene3D" id="3.40.50.10420">
    <property type="entry name" value="NagB/RpiA/CoA transferase-like"/>
    <property type="match status" value="1"/>
</dbReference>
<comment type="similarity">
    <text evidence="1 5">Belongs to the 5-formyltetrahydrofolate cyclo-ligase family.</text>
</comment>
<evidence type="ECO:0000313" key="7">
    <source>
        <dbReference type="Proteomes" id="UP000267250"/>
    </source>
</evidence>
<feature type="binding site" evidence="4">
    <location>
        <position position="49"/>
    </location>
    <ligand>
        <name>substrate</name>
    </ligand>
</feature>
<comment type="catalytic activity">
    <reaction evidence="5">
        <text>(6S)-5-formyl-5,6,7,8-tetrahydrofolate + ATP = (6R)-5,10-methenyltetrahydrofolate + ADP + phosphate</text>
        <dbReference type="Rhea" id="RHEA:10488"/>
        <dbReference type="ChEBI" id="CHEBI:30616"/>
        <dbReference type="ChEBI" id="CHEBI:43474"/>
        <dbReference type="ChEBI" id="CHEBI:57455"/>
        <dbReference type="ChEBI" id="CHEBI:57457"/>
        <dbReference type="ChEBI" id="CHEBI:456216"/>
        <dbReference type="EC" id="6.3.3.2"/>
    </reaction>
</comment>
<dbReference type="Proteomes" id="UP000267250">
    <property type="component" value="Chromosome"/>
</dbReference>
<feature type="binding site" evidence="4">
    <location>
        <position position="54"/>
    </location>
    <ligand>
        <name>substrate</name>
    </ligand>
</feature>
<dbReference type="GO" id="GO:0030272">
    <property type="term" value="F:5-formyltetrahydrofolate cyclo-ligase activity"/>
    <property type="evidence" value="ECO:0007669"/>
    <property type="project" value="UniProtKB-EC"/>
</dbReference>
<dbReference type="OrthoDB" id="9801938at2"/>
<dbReference type="AlphaFoldDB" id="A0A3S9SXS3"/>
<dbReference type="RefSeq" id="WP_127016417.1">
    <property type="nucleotide sequence ID" value="NZ_CP016379.1"/>
</dbReference>
<dbReference type="PANTHER" id="PTHR23407">
    <property type="entry name" value="ATPASE INHIBITOR/5-FORMYLTETRAHYDROFOLATE CYCLO-LIGASE"/>
    <property type="match status" value="1"/>
</dbReference>
<comment type="cofactor">
    <cofactor evidence="5">
        <name>Mg(2+)</name>
        <dbReference type="ChEBI" id="CHEBI:18420"/>
    </cofactor>
</comment>
<accession>A0A3S9SXS3</accession>
<evidence type="ECO:0000256" key="1">
    <source>
        <dbReference type="ARBA" id="ARBA00010638"/>
    </source>
</evidence>
<keyword evidence="5" id="KW-0479">Metal-binding</keyword>
<dbReference type="GO" id="GO:0046872">
    <property type="term" value="F:metal ion binding"/>
    <property type="evidence" value="ECO:0007669"/>
    <property type="project" value="UniProtKB-KW"/>
</dbReference>
<keyword evidence="2 4" id="KW-0547">Nucleotide-binding</keyword>
<keyword evidence="3 4" id="KW-0067">ATP-binding</keyword>
<proteinExistence type="inferred from homology"/>
<keyword evidence="5" id="KW-0460">Magnesium</keyword>
<dbReference type="EMBL" id="CP016379">
    <property type="protein sequence ID" value="AZR73085.1"/>
    <property type="molecule type" value="Genomic_DNA"/>
</dbReference>
<dbReference type="NCBIfam" id="TIGR02727">
    <property type="entry name" value="MTHFS_bact"/>
    <property type="match status" value="1"/>
</dbReference>
<evidence type="ECO:0000256" key="4">
    <source>
        <dbReference type="PIRSR" id="PIRSR006806-1"/>
    </source>
</evidence>
<protein>
    <recommendedName>
        <fullName evidence="5">5-formyltetrahydrofolate cyclo-ligase</fullName>
        <ecNumber evidence="5">6.3.3.2</ecNumber>
    </recommendedName>
</protein>
<name>A0A3S9SXS3_9FIRM</name>
<feature type="binding site" evidence="4">
    <location>
        <begin position="134"/>
        <end position="142"/>
    </location>
    <ligand>
        <name>ATP</name>
        <dbReference type="ChEBI" id="CHEBI:30616"/>
    </ligand>
</feature>
<keyword evidence="6" id="KW-0436">Ligase</keyword>
<sequence length="199" mass="23196">MDKQTLRRKISQLRDQLSERKRELYSKKIRQRLEGLLSYKKAHTILYFVSFRSEVNTIPLIKKGLAIGKRVILPITNLSTGRLTFSELKDFDKELVVGTYGILEPKKEFIRPVQPEEIDFVLMPGLVFDHNGYRIGYGGGFYDRFLGELTRRPKLVAVAYELQVMDKPLPHEDHDIPVDMIVTEKRLIYCVKNRKEEVG</sequence>
<evidence type="ECO:0000313" key="6">
    <source>
        <dbReference type="EMBL" id="AZR73085.1"/>
    </source>
</evidence>
<dbReference type="GO" id="GO:0009396">
    <property type="term" value="P:folic acid-containing compound biosynthetic process"/>
    <property type="evidence" value="ECO:0007669"/>
    <property type="project" value="TreeGrafter"/>
</dbReference>
<evidence type="ECO:0000256" key="5">
    <source>
        <dbReference type="RuleBase" id="RU361279"/>
    </source>
</evidence>
<dbReference type="InterPro" id="IPR024185">
    <property type="entry name" value="FTHF_cligase-like_sf"/>
</dbReference>
<dbReference type="InterPro" id="IPR002698">
    <property type="entry name" value="FTHF_cligase"/>
</dbReference>
<evidence type="ECO:0000256" key="3">
    <source>
        <dbReference type="ARBA" id="ARBA00022840"/>
    </source>
</evidence>
<reference evidence="6 7" key="1">
    <citation type="submission" date="2016-07" db="EMBL/GenBank/DDBJ databases">
        <title>Genome and transcriptome analysis of iron-reducing fermentative bacteria Anoxybacter fermentans.</title>
        <authorList>
            <person name="Zeng X."/>
            <person name="Shao Z."/>
        </authorList>
    </citation>
    <scope>NUCLEOTIDE SEQUENCE [LARGE SCALE GENOMIC DNA]</scope>
    <source>
        <strain evidence="6 7">DY22613</strain>
    </source>
</reference>
<dbReference type="GO" id="GO:0035999">
    <property type="term" value="P:tetrahydrofolate interconversion"/>
    <property type="evidence" value="ECO:0007669"/>
    <property type="project" value="TreeGrafter"/>
</dbReference>
<dbReference type="KEGG" id="aft:BBF96_06615"/>
<dbReference type="EC" id="6.3.3.2" evidence="5"/>
<organism evidence="6 7">
    <name type="scientific">Anoxybacter fermentans</name>
    <dbReference type="NCBI Taxonomy" id="1323375"/>
    <lineage>
        <taxon>Bacteria</taxon>
        <taxon>Bacillati</taxon>
        <taxon>Bacillota</taxon>
        <taxon>Clostridia</taxon>
        <taxon>Halanaerobiales</taxon>
        <taxon>Anoxybacter</taxon>
    </lineage>
</organism>
<evidence type="ECO:0000256" key="2">
    <source>
        <dbReference type="ARBA" id="ARBA00022741"/>
    </source>
</evidence>
<dbReference type="InterPro" id="IPR037171">
    <property type="entry name" value="NagB/RpiA_transferase-like"/>
</dbReference>
<feature type="binding site" evidence="4">
    <location>
        <begin position="3"/>
        <end position="7"/>
    </location>
    <ligand>
        <name>ATP</name>
        <dbReference type="ChEBI" id="CHEBI:30616"/>
    </ligand>
</feature>
<dbReference type="PIRSF" id="PIRSF006806">
    <property type="entry name" value="FTHF_cligase"/>
    <property type="match status" value="1"/>
</dbReference>
<gene>
    <name evidence="6" type="ORF">BBF96_06615</name>
</gene>
<dbReference type="GO" id="GO:0005524">
    <property type="term" value="F:ATP binding"/>
    <property type="evidence" value="ECO:0007669"/>
    <property type="project" value="UniProtKB-KW"/>
</dbReference>
<dbReference type="PANTHER" id="PTHR23407:SF1">
    <property type="entry name" value="5-FORMYLTETRAHYDROFOLATE CYCLO-LIGASE"/>
    <property type="match status" value="1"/>
</dbReference>
<dbReference type="Pfam" id="PF01812">
    <property type="entry name" value="5-FTHF_cyc-lig"/>
    <property type="match status" value="1"/>
</dbReference>
<keyword evidence="7" id="KW-1185">Reference proteome</keyword>
<dbReference type="SUPFAM" id="SSF100950">
    <property type="entry name" value="NagB/RpiA/CoA transferase-like"/>
    <property type="match status" value="1"/>
</dbReference>